<evidence type="ECO:0000256" key="1">
    <source>
        <dbReference type="SAM" id="SignalP"/>
    </source>
</evidence>
<reference evidence="2 3" key="1">
    <citation type="submission" date="2023-11" db="EMBL/GenBank/DDBJ databases">
        <title>A Novel Polar Bacteriovorax (B. antarcticus) Isolated from the Biocrust in Antarctica.</title>
        <authorList>
            <person name="Mun W."/>
            <person name="Choi S.Y."/>
            <person name="Mitchell R.J."/>
        </authorList>
    </citation>
    <scope>NUCLEOTIDE SEQUENCE [LARGE SCALE GENOMIC DNA]</scope>
    <source>
        <strain evidence="2 3">PP10</strain>
    </source>
</reference>
<evidence type="ECO:0000313" key="2">
    <source>
        <dbReference type="EMBL" id="MEA9356521.1"/>
    </source>
</evidence>
<feature type="chain" id="PRO_5045686813" evidence="1">
    <location>
        <begin position="26"/>
        <end position="410"/>
    </location>
</feature>
<keyword evidence="3" id="KW-1185">Reference proteome</keyword>
<name>A0ABU5VU74_9BACT</name>
<protein>
    <submittedName>
        <fullName evidence="2">Uncharacterized protein</fullName>
    </submittedName>
</protein>
<feature type="signal peptide" evidence="1">
    <location>
        <begin position="1"/>
        <end position="25"/>
    </location>
</feature>
<evidence type="ECO:0000313" key="3">
    <source>
        <dbReference type="Proteomes" id="UP001302274"/>
    </source>
</evidence>
<dbReference type="RefSeq" id="WP_323576233.1">
    <property type="nucleotide sequence ID" value="NZ_JAYGJQ010000001.1"/>
</dbReference>
<gene>
    <name evidence="2" type="ORF">SHI21_09915</name>
</gene>
<dbReference type="Proteomes" id="UP001302274">
    <property type="component" value="Unassembled WGS sequence"/>
</dbReference>
<comment type="caution">
    <text evidence="2">The sequence shown here is derived from an EMBL/GenBank/DDBJ whole genome shotgun (WGS) entry which is preliminary data.</text>
</comment>
<dbReference type="EMBL" id="JAYGJQ010000001">
    <property type="protein sequence ID" value="MEA9356521.1"/>
    <property type="molecule type" value="Genomic_DNA"/>
</dbReference>
<accession>A0ABU5VU74</accession>
<keyword evidence="1" id="KW-0732">Signal</keyword>
<organism evidence="2 3">
    <name type="scientific">Bacteriovorax antarcticus</name>
    <dbReference type="NCBI Taxonomy" id="3088717"/>
    <lineage>
        <taxon>Bacteria</taxon>
        <taxon>Pseudomonadati</taxon>
        <taxon>Bdellovibrionota</taxon>
        <taxon>Bacteriovoracia</taxon>
        <taxon>Bacteriovoracales</taxon>
        <taxon>Bacteriovoracaceae</taxon>
        <taxon>Bacteriovorax</taxon>
    </lineage>
</organism>
<proteinExistence type="predicted"/>
<sequence>MIKNILITFFALCLTLNQSSNVAFAQNAALGSAATTAAAPAIKSAVSAAGETGSLQKLQDFFKSPMGILTISGIATVFSGILYKGAAKQEEESQANIKKIDKMIASFKDSYSGYCPSGRDKMADPSCYCYTDDGKKNATRTNSQTCIDLWAKSTYKLSGDANNYGIGMAVEPVGCVNLAGEFDENCKCKKFVDAKGVNACKKDVSVALSNDTFSTGFATSTGVNDILRNTANSINGNPRFDLLGSGSLTANALKARQVTNKLVSNLEAKDKNTQFPKIDESNAGKLAAALIGQDNINRAMGGSSAAMNVASSRSDNPAVENILKAAQAKAGLEITGGKGLDKKAAKKNLSLNFNDSGSVSAGQVVQGFPETPEKTYKYKNSDISTNESASIFEIISNRYVQSGLRRLFED</sequence>